<organism evidence="6 7">
    <name type="scientific">Octadecabacter antarcticus 307</name>
    <dbReference type="NCBI Taxonomy" id="391626"/>
    <lineage>
        <taxon>Bacteria</taxon>
        <taxon>Pseudomonadati</taxon>
        <taxon>Pseudomonadota</taxon>
        <taxon>Alphaproteobacteria</taxon>
        <taxon>Rhodobacterales</taxon>
        <taxon>Roseobacteraceae</taxon>
        <taxon>Octadecabacter</taxon>
    </lineage>
</organism>
<reference evidence="6 7" key="1">
    <citation type="journal article" date="2013" name="PLoS ONE">
        <title>Poles Apart: Arctic and Antarctic Octadecabacter strains Share High Genome Plasticity and a New Type of Xanthorhodopsin.</title>
        <authorList>
            <person name="Vollmers J."/>
            <person name="Voget S."/>
            <person name="Dietrich S."/>
            <person name="Gollnow K."/>
            <person name="Smits M."/>
            <person name="Meyer K."/>
            <person name="Brinkhoff T."/>
            <person name="Simon M."/>
            <person name="Daniel R."/>
        </authorList>
    </citation>
    <scope>NUCLEOTIDE SEQUENCE [LARGE SCALE GENOMIC DNA]</scope>
    <source>
        <strain evidence="6 7">307</strain>
    </source>
</reference>
<keyword evidence="7" id="KW-1185">Reference proteome</keyword>
<feature type="domain" description="3-hydroxyisobutyrate dehydrogenase-like NAD-binding" evidence="5">
    <location>
        <begin position="163"/>
        <end position="283"/>
    </location>
</feature>
<dbReference type="HOGENOM" id="CLU_035117_0_0_5"/>
<dbReference type="Pfam" id="PF03446">
    <property type="entry name" value="NAD_binding_2"/>
    <property type="match status" value="1"/>
</dbReference>
<dbReference type="EC" id="1.1.1.60" evidence="6"/>
<evidence type="ECO:0000313" key="6">
    <source>
        <dbReference type="EMBL" id="AGI68968.1"/>
    </source>
</evidence>
<name>M9RB49_9RHOB</name>
<dbReference type="InterPro" id="IPR029154">
    <property type="entry name" value="HIBADH-like_NADP-bd"/>
</dbReference>
<dbReference type="InterPro" id="IPR036291">
    <property type="entry name" value="NAD(P)-bd_dom_sf"/>
</dbReference>
<sequence>MRIGFAGLGRMGAPMARNLAEAGYDLTLWNRSVDKADALANEIGASVAVTPCDVSTACDVVITMLADDAGSEAVHSGQDGLFSGTHAKTYIEMGTMSPDHMKMLAAAAPRGVQVIDAPVSGATQAAEDAQLMIMAGCSVETAAPLMQLFDAMGKQTIFLGKLGAGSVMKLAVNSLIHGINQTMAEAMVLAEAAGITPDAAFDVIEASAACAPMLKYRRPIYLDEAAHAVTFTVALARKDMDVTARLANSLGVHMPQGLETLNQLQRAEADGFADRDMASMLNYMRKDHT</sequence>
<dbReference type="OrthoDB" id="9812907at2"/>
<dbReference type="InterPro" id="IPR051265">
    <property type="entry name" value="HIBADH-related_NP60_sf"/>
</dbReference>
<dbReference type="EMBL" id="CP003740">
    <property type="protein sequence ID" value="AGI68968.1"/>
    <property type="molecule type" value="Genomic_DNA"/>
</dbReference>
<dbReference type="Gene3D" id="3.40.50.720">
    <property type="entry name" value="NAD(P)-binding Rossmann-like Domain"/>
    <property type="match status" value="1"/>
</dbReference>
<dbReference type="GO" id="GO:0051287">
    <property type="term" value="F:NAD binding"/>
    <property type="evidence" value="ECO:0007669"/>
    <property type="project" value="InterPro"/>
</dbReference>
<evidence type="ECO:0000259" key="5">
    <source>
        <dbReference type="Pfam" id="PF14833"/>
    </source>
</evidence>
<evidence type="ECO:0000313" key="7">
    <source>
        <dbReference type="Proteomes" id="UP000005307"/>
    </source>
</evidence>
<feature type="active site" evidence="3">
    <location>
        <position position="169"/>
    </location>
</feature>
<proteinExistence type="predicted"/>
<dbReference type="PANTHER" id="PTHR43580:SF2">
    <property type="entry name" value="CYTOKINE-LIKE NUCLEAR FACTOR N-PAC"/>
    <property type="match status" value="1"/>
</dbReference>
<dbReference type="Proteomes" id="UP000005307">
    <property type="component" value="Chromosome"/>
</dbReference>
<dbReference type="AlphaFoldDB" id="M9RB49"/>
<dbReference type="InterPro" id="IPR006115">
    <property type="entry name" value="6PGDH_NADP-bd"/>
</dbReference>
<protein>
    <submittedName>
        <fullName evidence="6">Putative 2-hydroxy-3-oxopropionate reductase</fullName>
        <ecNumber evidence="6">1.1.1.60</ecNumber>
    </submittedName>
</protein>
<dbReference type="SUPFAM" id="SSF51735">
    <property type="entry name" value="NAD(P)-binding Rossmann-fold domains"/>
    <property type="match status" value="1"/>
</dbReference>
<evidence type="ECO:0000259" key="4">
    <source>
        <dbReference type="Pfam" id="PF03446"/>
    </source>
</evidence>
<dbReference type="PANTHER" id="PTHR43580">
    <property type="entry name" value="OXIDOREDUCTASE GLYR1-RELATED"/>
    <property type="match status" value="1"/>
</dbReference>
<keyword evidence="1 6" id="KW-0560">Oxidoreductase</keyword>
<dbReference type="eggNOG" id="COG2084">
    <property type="taxonomic scope" value="Bacteria"/>
</dbReference>
<keyword evidence="2" id="KW-0520">NAD</keyword>
<evidence type="ECO:0000256" key="2">
    <source>
        <dbReference type="ARBA" id="ARBA00023027"/>
    </source>
</evidence>
<gene>
    <name evidence="6" type="ORF">OAN307_c34880</name>
</gene>
<dbReference type="InterPro" id="IPR015815">
    <property type="entry name" value="HIBADH-related"/>
</dbReference>
<evidence type="ECO:0000256" key="1">
    <source>
        <dbReference type="ARBA" id="ARBA00023002"/>
    </source>
</evidence>
<dbReference type="SUPFAM" id="SSF48179">
    <property type="entry name" value="6-phosphogluconate dehydrogenase C-terminal domain-like"/>
    <property type="match status" value="1"/>
</dbReference>
<feature type="domain" description="6-phosphogluconate dehydrogenase NADP-binding" evidence="4">
    <location>
        <begin position="2"/>
        <end position="160"/>
    </location>
</feature>
<dbReference type="RefSeq" id="WP_015500937.1">
    <property type="nucleotide sequence ID" value="NC_020911.1"/>
</dbReference>
<accession>M9RB49</accession>
<dbReference type="KEGG" id="oat:OAN307_c34880"/>
<evidence type="ECO:0000256" key="3">
    <source>
        <dbReference type="PIRSR" id="PIRSR000103-1"/>
    </source>
</evidence>
<dbReference type="Pfam" id="PF14833">
    <property type="entry name" value="NAD_binding_11"/>
    <property type="match status" value="1"/>
</dbReference>
<dbReference type="PIRSF" id="PIRSF000103">
    <property type="entry name" value="HIBADH"/>
    <property type="match status" value="1"/>
</dbReference>
<dbReference type="Gene3D" id="1.10.1040.10">
    <property type="entry name" value="N-(1-d-carboxylethyl)-l-norvaline Dehydrogenase, domain 2"/>
    <property type="match status" value="1"/>
</dbReference>
<dbReference type="GO" id="GO:0008679">
    <property type="term" value="F:2-hydroxy-3-oxopropionate reductase activity"/>
    <property type="evidence" value="ECO:0007669"/>
    <property type="project" value="UniProtKB-EC"/>
</dbReference>
<dbReference type="InterPro" id="IPR008927">
    <property type="entry name" value="6-PGluconate_DH-like_C_sf"/>
</dbReference>
<dbReference type="InterPro" id="IPR013328">
    <property type="entry name" value="6PGD_dom2"/>
</dbReference>
<dbReference type="STRING" id="391626.OAN307_c34880"/>
<dbReference type="GO" id="GO:0050661">
    <property type="term" value="F:NADP binding"/>
    <property type="evidence" value="ECO:0007669"/>
    <property type="project" value="InterPro"/>
</dbReference>